<dbReference type="Gene3D" id="3.40.190.10">
    <property type="entry name" value="Periplasmic binding protein-like II"/>
    <property type="match status" value="2"/>
</dbReference>
<sequence length="241" mass="27161">MFGTKLLLITLLSMYSLRVFPADKLTLITYSEVPFATQEGNNKKGLVIEFINALFKQTDLEYDIVFLPLKRGMSMAESDLNTCVLPIERNQHREVHYTWIGPVMISRYGLFSVDQSQPQLASLSDAKLASIGSFLGSGIGEYLTHFGYQVDLTNNDNLNVKKLQRGRIDFWAADLVSAKAIMADNDADFGEPKIIFFTSIRAMACHIDLQVETQNKLNHALLHLYKSGYMAELHQKYGLAL</sequence>
<protein>
    <submittedName>
        <fullName evidence="1">ABC transporter substrate-binding protein</fullName>
    </submittedName>
</protein>
<keyword evidence="2" id="KW-1185">Reference proteome</keyword>
<dbReference type="EMBL" id="JAKILK010000001">
    <property type="protein sequence ID" value="MCL1116334.1"/>
    <property type="molecule type" value="Genomic_DNA"/>
</dbReference>
<organism evidence="1 2">
    <name type="scientific">Shewanella aestuarii</name>
    <dbReference type="NCBI Taxonomy" id="1028752"/>
    <lineage>
        <taxon>Bacteria</taxon>
        <taxon>Pseudomonadati</taxon>
        <taxon>Pseudomonadota</taxon>
        <taxon>Gammaproteobacteria</taxon>
        <taxon>Alteromonadales</taxon>
        <taxon>Shewanellaceae</taxon>
        <taxon>Shewanella</taxon>
    </lineage>
</organism>
<dbReference type="PANTHER" id="PTHR38834">
    <property type="entry name" value="PERIPLASMIC SUBSTRATE BINDING PROTEIN FAMILY 3"/>
    <property type="match status" value="1"/>
</dbReference>
<comment type="caution">
    <text evidence="1">The sequence shown here is derived from an EMBL/GenBank/DDBJ whole genome shotgun (WGS) entry which is preliminary data.</text>
</comment>
<accession>A0ABT0KXY0</accession>
<name>A0ABT0KXY0_9GAMM</name>
<dbReference type="RefSeq" id="WP_188843731.1">
    <property type="nucleotide sequence ID" value="NZ_BMOT01000017.1"/>
</dbReference>
<proteinExistence type="predicted"/>
<reference evidence="1 2" key="1">
    <citation type="submission" date="2022-01" db="EMBL/GenBank/DDBJ databases">
        <title>Whole genome-based taxonomy of the Shewanellaceae.</title>
        <authorList>
            <person name="Martin-Rodriguez A.J."/>
        </authorList>
    </citation>
    <scope>NUCLEOTIDE SEQUENCE [LARGE SCALE GENOMIC DNA]</scope>
    <source>
        <strain evidence="1 2">JCM 17801</strain>
    </source>
</reference>
<dbReference type="SUPFAM" id="SSF53850">
    <property type="entry name" value="Periplasmic binding protein-like II"/>
    <property type="match status" value="1"/>
</dbReference>
<evidence type="ECO:0000313" key="2">
    <source>
        <dbReference type="Proteomes" id="UP001203212"/>
    </source>
</evidence>
<gene>
    <name evidence="1" type="ORF">L2689_03640</name>
</gene>
<evidence type="ECO:0000313" key="1">
    <source>
        <dbReference type="EMBL" id="MCL1116334.1"/>
    </source>
</evidence>
<dbReference type="PANTHER" id="PTHR38834:SF3">
    <property type="entry name" value="SOLUTE-BINDING PROTEIN FAMILY 3_N-TERMINAL DOMAIN-CONTAINING PROTEIN"/>
    <property type="match status" value="1"/>
</dbReference>
<dbReference type="Proteomes" id="UP001203212">
    <property type="component" value="Unassembled WGS sequence"/>
</dbReference>